<gene>
    <name evidence="1" type="ORF">HZS54_20015</name>
</gene>
<dbReference type="EMBL" id="CP058909">
    <property type="protein sequence ID" value="QLH83773.1"/>
    <property type="molecule type" value="Genomic_DNA"/>
</dbReference>
<keyword evidence="1" id="KW-0378">Hydrolase</keyword>
<dbReference type="KEGG" id="hpel:HZS54_20015"/>
<dbReference type="RefSeq" id="WP_179918815.1">
    <property type="nucleotide sequence ID" value="NZ_CP058909.1"/>
</dbReference>
<dbReference type="InterPro" id="IPR008585">
    <property type="entry name" value="Gamma_PGA_hydro"/>
</dbReference>
<dbReference type="Gene3D" id="3.40.630.100">
    <property type="entry name" value="Poly-gamma-glutamate hydrolase, zinc-binding motif"/>
    <property type="match status" value="1"/>
</dbReference>
<accession>A0A7D5TDB4</accession>
<dbReference type="GO" id="GO:0016787">
    <property type="term" value="F:hydrolase activity"/>
    <property type="evidence" value="ECO:0007669"/>
    <property type="project" value="UniProtKB-KW"/>
</dbReference>
<organism evidence="1 2">
    <name type="scientific">Halosimplex pelagicum</name>
    <dbReference type="NCBI Taxonomy" id="869886"/>
    <lineage>
        <taxon>Archaea</taxon>
        <taxon>Methanobacteriati</taxon>
        <taxon>Methanobacteriota</taxon>
        <taxon>Stenosarchaea group</taxon>
        <taxon>Halobacteria</taxon>
        <taxon>Halobacteriales</taxon>
        <taxon>Haloarculaceae</taxon>
        <taxon>Halosimplex</taxon>
    </lineage>
</organism>
<reference evidence="1 2" key="1">
    <citation type="submission" date="2020-07" db="EMBL/GenBank/DDBJ databases">
        <title>Halosimplex litoreum sp. nov. and Halosimplex rubrum sp. nov., isolated from different salt environments.</title>
        <authorList>
            <person name="Cui H."/>
        </authorList>
    </citation>
    <scope>NUCLEOTIDE SEQUENCE [LARGE SCALE GENOMIC DNA]</scope>
    <source>
        <strain evidence="1 2">R2</strain>
    </source>
</reference>
<proteinExistence type="predicted"/>
<dbReference type="OrthoDB" id="168704at2157"/>
<dbReference type="InterPro" id="IPR038128">
    <property type="entry name" value="Gamma_PGA_hydro_sf"/>
</dbReference>
<dbReference type="Pfam" id="PF05908">
    <property type="entry name" value="Gamma_PGA_hydro"/>
    <property type="match status" value="1"/>
</dbReference>
<dbReference type="GeneID" id="56084926"/>
<name>A0A7D5TDB4_9EURY</name>
<sequence>MELIIRETRGLKTSDRCVLSRRLAEQLGKTQGGHVRVESDQGKSYYIIDNIYENQSGLKVSEGGLDRINAQAGDHVTVKSTVPIQNRKKAFITGDITETFWDRDDAEIFISCPHGGDIEYNTDEMGTYLFKKLLAQGIGSSAWILHGYYTGQEKDAFKRWHVKKPVRAYDAYPGLQKLKEENRSFRYGIGFHIQKADHVGVGGMADHDIREMIADAIRRPVPSKYEIRTDYQEMKLTGKGTSMSMNHFAEEYQGIQIEMPRRVAHNKFHTLPEAVGEVLGELL</sequence>
<keyword evidence="2" id="KW-1185">Reference proteome</keyword>
<evidence type="ECO:0000313" key="1">
    <source>
        <dbReference type="EMBL" id="QLH83773.1"/>
    </source>
</evidence>
<dbReference type="Proteomes" id="UP000509346">
    <property type="component" value="Chromosome"/>
</dbReference>
<dbReference type="AlphaFoldDB" id="A0A7D5TDB4"/>
<evidence type="ECO:0000313" key="2">
    <source>
        <dbReference type="Proteomes" id="UP000509346"/>
    </source>
</evidence>
<protein>
    <submittedName>
        <fullName evidence="1">Poly-gamma-glutamate hydrolase family protein</fullName>
    </submittedName>
</protein>